<dbReference type="EMBL" id="ML975255">
    <property type="protein sequence ID" value="KAF1838144.1"/>
    <property type="molecule type" value="Genomic_DNA"/>
</dbReference>
<accession>A0A6A5KUF2</accession>
<name>A0A6A5KUF2_9PLEO</name>
<evidence type="ECO:0000256" key="1">
    <source>
        <dbReference type="SAM" id="MobiDB-lite"/>
    </source>
</evidence>
<feature type="compositionally biased region" description="Basic and acidic residues" evidence="1">
    <location>
        <begin position="1"/>
        <end position="10"/>
    </location>
</feature>
<gene>
    <name evidence="2" type="ORF">BDW02DRAFT_53963</name>
</gene>
<evidence type="ECO:0000313" key="3">
    <source>
        <dbReference type="Proteomes" id="UP000800040"/>
    </source>
</evidence>
<evidence type="ECO:0000313" key="2">
    <source>
        <dbReference type="EMBL" id="KAF1838144.1"/>
    </source>
</evidence>
<organism evidence="2 3">
    <name type="scientific">Decorospora gaudefroyi</name>
    <dbReference type="NCBI Taxonomy" id="184978"/>
    <lineage>
        <taxon>Eukaryota</taxon>
        <taxon>Fungi</taxon>
        <taxon>Dikarya</taxon>
        <taxon>Ascomycota</taxon>
        <taxon>Pezizomycotina</taxon>
        <taxon>Dothideomycetes</taxon>
        <taxon>Pleosporomycetidae</taxon>
        <taxon>Pleosporales</taxon>
        <taxon>Pleosporineae</taxon>
        <taxon>Pleosporaceae</taxon>
        <taxon>Decorospora</taxon>
    </lineage>
</organism>
<sequence length="565" mass="64043">MDPAHTHEGAPADWHPNMNSDDVPGNNANCEAAHHPAPGAVIATLPSPRPELHFLPRYPAIAPLAWNNYGQLDGGRSPTPPRHDEYSRSRQRYAPEEPEERRLPVYEGAAQLGSSNVQQDYTSPAKLIQAPRLVCFCSRISRARLLNPSSTSRFHLHRLPSKTQLTTWWTKSQEENRRFSDRKPLHPHAPAYSYRPQALVPSNDPQLYQAYPNGLHWVPQQQHYAPSPPAPSQQYPEELMQQQSQYTFPPPPSQQYPGVLMDQSSQYTFPQAPFQQYPNVPMYPPSQYTFPPASFQQYPNAPMYQPSQYTFPGALPAPPLKPIDWEGVDQPITTVYADYKWPVKLYELSSSNSDCDFAEAFLHDYFESNIYTSSEHEWHAHTTAGFIKDGTRLSLLVLHNAAKPFTWYGAPESTTSIGVYGRYAHMHDEIHWTTITPGIKPFILDCVDKGLLTLKHNWTSDVKRASKKRFHRAYWLAANMLPLGGLLCHAIVPVPETPHDAWQVDDGFAISEDDLMCGWDGLQIDERESEKIWEKVLQGCVGVDVFGPGTEHLEIGGTERQFLEE</sequence>
<feature type="region of interest" description="Disordered" evidence="1">
    <location>
        <begin position="1"/>
        <end position="32"/>
    </location>
</feature>
<dbReference type="OrthoDB" id="3785839at2759"/>
<dbReference type="Proteomes" id="UP000800040">
    <property type="component" value="Unassembled WGS sequence"/>
</dbReference>
<dbReference type="AlphaFoldDB" id="A0A6A5KUF2"/>
<feature type="compositionally biased region" description="Basic and acidic residues" evidence="1">
    <location>
        <begin position="81"/>
        <end position="100"/>
    </location>
</feature>
<protein>
    <submittedName>
        <fullName evidence="2">Uncharacterized protein</fullName>
    </submittedName>
</protein>
<keyword evidence="3" id="KW-1185">Reference proteome</keyword>
<feature type="region of interest" description="Disordered" evidence="1">
    <location>
        <begin position="72"/>
        <end position="100"/>
    </location>
</feature>
<reference evidence="2" key="1">
    <citation type="submission" date="2020-01" db="EMBL/GenBank/DDBJ databases">
        <authorList>
            <consortium name="DOE Joint Genome Institute"/>
            <person name="Haridas S."/>
            <person name="Albert R."/>
            <person name="Binder M."/>
            <person name="Bloem J."/>
            <person name="Labutti K."/>
            <person name="Salamov A."/>
            <person name="Andreopoulos B."/>
            <person name="Baker S.E."/>
            <person name="Barry K."/>
            <person name="Bills G."/>
            <person name="Bluhm B.H."/>
            <person name="Cannon C."/>
            <person name="Castanera R."/>
            <person name="Culley D.E."/>
            <person name="Daum C."/>
            <person name="Ezra D."/>
            <person name="Gonzalez J.B."/>
            <person name="Henrissat B."/>
            <person name="Kuo A."/>
            <person name="Liang C."/>
            <person name="Lipzen A."/>
            <person name="Lutzoni F."/>
            <person name="Magnuson J."/>
            <person name="Mondo S."/>
            <person name="Nolan M."/>
            <person name="Ohm R."/>
            <person name="Pangilinan J."/>
            <person name="Park H.-J."/>
            <person name="Ramirez L."/>
            <person name="Alfaro M."/>
            <person name="Sun H."/>
            <person name="Tritt A."/>
            <person name="Yoshinaga Y."/>
            <person name="Zwiers L.-H."/>
            <person name="Turgeon B.G."/>
            <person name="Goodwin S.B."/>
            <person name="Spatafora J.W."/>
            <person name="Crous P.W."/>
            <person name="Grigoriev I.V."/>
        </authorList>
    </citation>
    <scope>NUCLEOTIDE SEQUENCE</scope>
    <source>
        <strain evidence="2">P77</strain>
    </source>
</reference>
<proteinExistence type="predicted"/>